<keyword evidence="1" id="KW-0472">Membrane</keyword>
<dbReference type="OrthoDB" id="2014058at2759"/>
<proteinExistence type="predicted"/>
<evidence type="ECO:0000256" key="1">
    <source>
        <dbReference type="SAM" id="Phobius"/>
    </source>
</evidence>
<keyword evidence="3" id="KW-1185">Reference proteome</keyword>
<protein>
    <recommendedName>
        <fullName evidence="4">NADH dehydrogenase [ubiquinone] 1 beta subcomplex subunit 8, mitochondrial</fullName>
    </recommendedName>
</protein>
<accession>A0A0L0CCS1</accession>
<keyword evidence="1" id="KW-1133">Transmembrane helix</keyword>
<dbReference type="PANTHER" id="PTHR12840">
    <property type="entry name" value="NADH-UBIQUINONE OXIDOREDUCTASE ASHI SUBUNIT"/>
    <property type="match status" value="1"/>
</dbReference>
<keyword evidence="1" id="KW-0812">Transmembrane</keyword>
<dbReference type="Pfam" id="PF05821">
    <property type="entry name" value="NDUF_B8"/>
    <property type="match status" value="1"/>
</dbReference>
<sequence length="176" mass="20417">MASVMNTYKLVQKLSATNPALLRQAVRNMAGWNKDYKPASMPKTEEEHLAAAKKYHLLPEEYKPYADNGLGYGDYPKLEGGLGIEARDPYYPYDFPELKRNLHETFHADADLYSEDRWSQPAPPRYANSTYWLSFLGCMAGCLALYYWLDNYKMYRPVAVKQYPGDGRKHYTFEMN</sequence>
<evidence type="ECO:0000313" key="2">
    <source>
        <dbReference type="EMBL" id="KNC30031.1"/>
    </source>
</evidence>
<dbReference type="PANTHER" id="PTHR12840:SF1">
    <property type="entry name" value="NADH DEHYDROGENASE [UBIQUINONE] 1 BETA SUBCOMPLEX SUBUNIT 8, MITOCHONDRIAL"/>
    <property type="match status" value="1"/>
</dbReference>
<feature type="transmembrane region" description="Helical" evidence="1">
    <location>
        <begin position="131"/>
        <end position="149"/>
    </location>
</feature>
<evidence type="ECO:0000313" key="3">
    <source>
        <dbReference type="Proteomes" id="UP000037069"/>
    </source>
</evidence>
<reference evidence="2 3" key="1">
    <citation type="journal article" date="2015" name="Nat. Commun.">
        <title>Lucilia cuprina genome unlocks parasitic fly biology to underpin future interventions.</title>
        <authorList>
            <person name="Anstead C.A."/>
            <person name="Korhonen P.K."/>
            <person name="Young N.D."/>
            <person name="Hall R.S."/>
            <person name="Jex A.R."/>
            <person name="Murali S.C."/>
            <person name="Hughes D.S."/>
            <person name="Lee S.F."/>
            <person name="Perry T."/>
            <person name="Stroehlein A.J."/>
            <person name="Ansell B.R."/>
            <person name="Breugelmans B."/>
            <person name="Hofmann A."/>
            <person name="Qu J."/>
            <person name="Dugan S."/>
            <person name="Lee S.L."/>
            <person name="Chao H."/>
            <person name="Dinh H."/>
            <person name="Han Y."/>
            <person name="Doddapaneni H.V."/>
            <person name="Worley K.C."/>
            <person name="Muzny D.M."/>
            <person name="Ioannidis P."/>
            <person name="Waterhouse R.M."/>
            <person name="Zdobnov E.M."/>
            <person name="James P.J."/>
            <person name="Bagnall N.H."/>
            <person name="Kotze A.C."/>
            <person name="Gibbs R.A."/>
            <person name="Richards S."/>
            <person name="Batterham P."/>
            <person name="Gasser R.B."/>
        </authorList>
    </citation>
    <scope>NUCLEOTIDE SEQUENCE [LARGE SCALE GENOMIC DNA]</scope>
    <source>
        <strain evidence="2 3">LS</strain>
        <tissue evidence="2">Full body</tissue>
    </source>
</reference>
<gene>
    <name evidence="2" type="ORF">FF38_03048</name>
</gene>
<dbReference type="AlphaFoldDB" id="A0A0L0CCS1"/>
<organism evidence="2 3">
    <name type="scientific">Lucilia cuprina</name>
    <name type="common">Green bottle fly</name>
    <name type="synonym">Australian sheep blowfly</name>
    <dbReference type="NCBI Taxonomy" id="7375"/>
    <lineage>
        <taxon>Eukaryota</taxon>
        <taxon>Metazoa</taxon>
        <taxon>Ecdysozoa</taxon>
        <taxon>Arthropoda</taxon>
        <taxon>Hexapoda</taxon>
        <taxon>Insecta</taxon>
        <taxon>Pterygota</taxon>
        <taxon>Neoptera</taxon>
        <taxon>Endopterygota</taxon>
        <taxon>Diptera</taxon>
        <taxon>Brachycera</taxon>
        <taxon>Muscomorpha</taxon>
        <taxon>Oestroidea</taxon>
        <taxon>Calliphoridae</taxon>
        <taxon>Luciliinae</taxon>
        <taxon>Lucilia</taxon>
    </lineage>
</organism>
<dbReference type="EMBL" id="JRES01000586">
    <property type="protein sequence ID" value="KNC30031.1"/>
    <property type="molecule type" value="Genomic_DNA"/>
</dbReference>
<dbReference type="STRING" id="7375.A0A0L0CCS1"/>
<dbReference type="OMA" id="WHTMRNH"/>
<name>A0A0L0CCS1_LUCCU</name>
<comment type="caution">
    <text evidence="2">The sequence shown here is derived from an EMBL/GenBank/DDBJ whole genome shotgun (WGS) entry which is preliminary data.</text>
</comment>
<dbReference type="InterPro" id="IPR008699">
    <property type="entry name" value="NDUFB8"/>
</dbReference>
<dbReference type="GO" id="GO:0005739">
    <property type="term" value="C:mitochondrion"/>
    <property type="evidence" value="ECO:0007669"/>
    <property type="project" value="InterPro"/>
</dbReference>
<dbReference type="Proteomes" id="UP000037069">
    <property type="component" value="Unassembled WGS sequence"/>
</dbReference>
<evidence type="ECO:0008006" key="4">
    <source>
        <dbReference type="Google" id="ProtNLM"/>
    </source>
</evidence>